<dbReference type="Proteomes" id="UP000265520">
    <property type="component" value="Unassembled WGS sequence"/>
</dbReference>
<keyword evidence="1" id="KW-1133">Transmembrane helix</keyword>
<evidence type="ECO:0000313" key="2">
    <source>
        <dbReference type="EMBL" id="MCI92368.1"/>
    </source>
</evidence>
<accession>A0A392VVD2</accession>
<dbReference type="AlphaFoldDB" id="A0A392VVD2"/>
<feature type="transmembrane region" description="Helical" evidence="1">
    <location>
        <begin position="15"/>
        <end position="32"/>
    </location>
</feature>
<keyword evidence="1" id="KW-0472">Membrane</keyword>
<reference evidence="2 3" key="1">
    <citation type="journal article" date="2018" name="Front. Plant Sci.">
        <title>Red Clover (Trifolium pratense) and Zigzag Clover (T. medium) - A Picture of Genomic Similarities and Differences.</title>
        <authorList>
            <person name="Dluhosova J."/>
            <person name="Istvanek J."/>
            <person name="Nedelnik J."/>
            <person name="Repkova J."/>
        </authorList>
    </citation>
    <scope>NUCLEOTIDE SEQUENCE [LARGE SCALE GENOMIC DNA]</scope>
    <source>
        <strain evidence="3">cv. 10/8</strain>
        <tissue evidence="2">Leaf</tissue>
    </source>
</reference>
<evidence type="ECO:0000256" key="1">
    <source>
        <dbReference type="SAM" id="Phobius"/>
    </source>
</evidence>
<feature type="non-terminal residue" evidence="2">
    <location>
        <position position="1"/>
    </location>
</feature>
<comment type="caution">
    <text evidence="2">The sequence shown here is derived from an EMBL/GenBank/DDBJ whole genome shotgun (WGS) entry which is preliminary data.</text>
</comment>
<organism evidence="2 3">
    <name type="scientific">Trifolium medium</name>
    <dbReference type="NCBI Taxonomy" id="97028"/>
    <lineage>
        <taxon>Eukaryota</taxon>
        <taxon>Viridiplantae</taxon>
        <taxon>Streptophyta</taxon>
        <taxon>Embryophyta</taxon>
        <taxon>Tracheophyta</taxon>
        <taxon>Spermatophyta</taxon>
        <taxon>Magnoliopsida</taxon>
        <taxon>eudicotyledons</taxon>
        <taxon>Gunneridae</taxon>
        <taxon>Pentapetalae</taxon>
        <taxon>rosids</taxon>
        <taxon>fabids</taxon>
        <taxon>Fabales</taxon>
        <taxon>Fabaceae</taxon>
        <taxon>Papilionoideae</taxon>
        <taxon>50 kb inversion clade</taxon>
        <taxon>NPAAA clade</taxon>
        <taxon>Hologalegina</taxon>
        <taxon>IRL clade</taxon>
        <taxon>Trifolieae</taxon>
        <taxon>Trifolium</taxon>
    </lineage>
</organism>
<name>A0A392VVD2_9FABA</name>
<keyword evidence="1" id="KW-0812">Transmembrane</keyword>
<evidence type="ECO:0000313" key="3">
    <source>
        <dbReference type="Proteomes" id="UP000265520"/>
    </source>
</evidence>
<sequence length="46" mass="5056">TSAAHRAYDDHHRCAMILLVTGCFVLVLPSCYDGKHRGAMDADFSC</sequence>
<protein>
    <submittedName>
        <fullName evidence="2">Uncharacterized protein</fullName>
    </submittedName>
</protein>
<keyword evidence="3" id="KW-1185">Reference proteome</keyword>
<proteinExistence type="predicted"/>
<dbReference type="EMBL" id="LXQA011298919">
    <property type="protein sequence ID" value="MCI92368.1"/>
    <property type="molecule type" value="Genomic_DNA"/>
</dbReference>